<dbReference type="KEGG" id="ssyi:EKG83_11005"/>
<dbReference type="Pfam" id="PF13340">
    <property type="entry name" value="DUF4096"/>
    <property type="match status" value="1"/>
</dbReference>
<evidence type="ECO:0000259" key="2">
    <source>
        <dbReference type="Pfam" id="PF13340"/>
    </source>
</evidence>
<dbReference type="AlphaFoldDB" id="A0A5Q0GVA1"/>
<gene>
    <name evidence="3" type="ORF">EKG83_11005</name>
</gene>
<dbReference type="InterPro" id="IPR025161">
    <property type="entry name" value="IS402-like_dom"/>
</dbReference>
<organism evidence="3 4">
    <name type="scientific">Saccharothrix syringae</name>
    <name type="common">Nocardiopsis syringae</name>
    <dbReference type="NCBI Taxonomy" id="103733"/>
    <lineage>
        <taxon>Bacteria</taxon>
        <taxon>Bacillati</taxon>
        <taxon>Actinomycetota</taxon>
        <taxon>Actinomycetes</taxon>
        <taxon>Pseudonocardiales</taxon>
        <taxon>Pseudonocardiaceae</taxon>
        <taxon>Saccharothrix</taxon>
    </lineage>
</organism>
<dbReference type="RefSeq" id="WP_033434528.1">
    <property type="nucleotide sequence ID" value="NZ_CP034550.1"/>
</dbReference>
<feature type="domain" description="Insertion element IS402-like" evidence="2">
    <location>
        <begin position="7"/>
        <end position="79"/>
    </location>
</feature>
<proteinExistence type="predicted"/>
<feature type="region of interest" description="Disordered" evidence="1">
    <location>
        <begin position="1"/>
        <end position="31"/>
    </location>
</feature>
<evidence type="ECO:0000313" key="3">
    <source>
        <dbReference type="EMBL" id="QFZ17938.1"/>
    </source>
</evidence>
<protein>
    <submittedName>
        <fullName evidence="3">Transposase</fullName>
    </submittedName>
</protein>
<name>A0A5Q0GVA1_SACSY</name>
<dbReference type="EMBL" id="CP034550">
    <property type="protein sequence ID" value="QFZ17938.1"/>
    <property type="molecule type" value="Genomic_DNA"/>
</dbReference>
<dbReference type="Proteomes" id="UP000325787">
    <property type="component" value="Chromosome"/>
</dbReference>
<evidence type="ECO:0000313" key="4">
    <source>
        <dbReference type="Proteomes" id="UP000325787"/>
    </source>
</evidence>
<evidence type="ECO:0000256" key="1">
    <source>
        <dbReference type="SAM" id="MobiDB-lite"/>
    </source>
</evidence>
<sequence length="79" mass="8879">MREEVSTDEPWARPEPLIPVGPRRFRHPGRGRADDRAALAGILYAVRTGIGWNRLPTALFGTSGTTWRRRLRGWRGAGV</sequence>
<reference evidence="4" key="1">
    <citation type="journal article" date="2021" name="Curr. Microbiol.">
        <title>Complete genome of nocamycin-producing strain Saccharothrix syringae NRRL B-16468 reveals the biosynthetic potential for secondary metabolites.</title>
        <authorList>
            <person name="Mo X."/>
            <person name="Yang S."/>
        </authorList>
    </citation>
    <scope>NUCLEOTIDE SEQUENCE [LARGE SCALE GENOMIC DNA]</scope>
    <source>
        <strain evidence="4">ATCC 51364 / DSM 43886 / JCM 6844 / KCTC 9398 / NBRC 14523 / NRRL B-16468 / INA 2240</strain>
    </source>
</reference>
<accession>A0A5Q0GVA1</accession>
<keyword evidence="4" id="KW-1185">Reference proteome</keyword>